<protein>
    <submittedName>
        <fullName evidence="6">NUDIX domain protein</fullName>
    </submittedName>
</protein>
<keyword evidence="2" id="KW-0479">Metal-binding</keyword>
<dbReference type="SUPFAM" id="SSF55811">
    <property type="entry name" value="Nudix"/>
    <property type="match status" value="1"/>
</dbReference>
<evidence type="ECO:0000256" key="1">
    <source>
        <dbReference type="ARBA" id="ARBA00001946"/>
    </source>
</evidence>
<dbReference type="PROSITE" id="PS51462">
    <property type="entry name" value="NUDIX"/>
    <property type="match status" value="1"/>
</dbReference>
<dbReference type="Pfam" id="PF00293">
    <property type="entry name" value="NUDIX"/>
    <property type="match status" value="1"/>
</dbReference>
<dbReference type="InterPro" id="IPR047198">
    <property type="entry name" value="DDP-like_NUDIX"/>
</dbReference>
<sequence length="160" mass="18015">MTADNPGRGTSARRAATSREARQQYGALCYRLRDGEIQFLLITSRGTGRWIIPKGWPMDGRSPEEAAAIEAYEEAGAEGRTRTGSIGLYSYTKTMEREPDFPCEVAVYPMQVKGLKKEYPEAHQRRRRWFSRKKAAACVNEPELAALIRGFEPTARKQAS</sequence>
<proteinExistence type="predicted"/>
<dbReference type="GO" id="GO:0046872">
    <property type="term" value="F:metal ion binding"/>
    <property type="evidence" value="ECO:0007669"/>
    <property type="project" value="UniProtKB-KW"/>
</dbReference>
<evidence type="ECO:0000313" key="7">
    <source>
        <dbReference type="Proteomes" id="UP000193409"/>
    </source>
</evidence>
<dbReference type="Gene3D" id="3.90.79.10">
    <property type="entry name" value="Nucleoside Triphosphate Pyrophosphohydrolase"/>
    <property type="match status" value="1"/>
</dbReference>
<reference evidence="6 7" key="1">
    <citation type="submission" date="2017-03" db="EMBL/GenBank/DDBJ databases">
        <authorList>
            <person name="Afonso C.L."/>
            <person name="Miller P.J."/>
            <person name="Scott M.A."/>
            <person name="Spackman E."/>
            <person name="Goraichik I."/>
            <person name="Dimitrov K.M."/>
            <person name="Suarez D.L."/>
            <person name="Swayne D.E."/>
        </authorList>
    </citation>
    <scope>NUCLEOTIDE SEQUENCE [LARGE SCALE GENOMIC DNA]</scope>
    <source>
        <strain evidence="6 7">CECT 7680</strain>
    </source>
</reference>
<organism evidence="6 7">
    <name type="scientific">Pseudoruegeria aquimaris</name>
    <dbReference type="NCBI Taxonomy" id="393663"/>
    <lineage>
        <taxon>Bacteria</taxon>
        <taxon>Pseudomonadati</taxon>
        <taxon>Pseudomonadota</taxon>
        <taxon>Alphaproteobacteria</taxon>
        <taxon>Rhodobacterales</taxon>
        <taxon>Roseobacteraceae</taxon>
        <taxon>Pseudoruegeria</taxon>
    </lineage>
</organism>
<dbReference type="InterPro" id="IPR015797">
    <property type="entry name" value="NUDIX_hydrolase-like_dom_sf"/>
</dbReference>
<keyword evidence="4" id="KW-0460">Magnesium</keyword>
<accession>A0A1Y5T835</accession>
<dbReference type="PANTHER" id="PTHR12629:SF0">
    <property type="entry name" value="DIPHOSPHOINOSITOL-POLYPHOSPHATE DIPHOSPHATASE"/>
    <property type="match status" value="1"/>
</dbReference>
<dbReference type="InterPro" id="IPR000086">
    <property type="entry name" value="NUDIX_hydrolase_dom"/>
</dbReference>
<dbReference type="PANTHER" id="PTHR12629">
    <property type="entry name" value="DIPHOSPHOINOSITOL POLYPHOSPHATE PHOSPHOHYDROLASE"/>
    <property type="match status" value="1"/>
</dbReference>
<evidence type="ECO:0000256" key="2">
    <source>
        <dbReference type="ARBA" id="ARBA00022723"/>
    </source>
</evidence>
<evidence type="ECO:0000259" key="5">
    <source>
        <dbReference type="PROSITE" id="PS51462"/>
    </source>
</evidence>
<keyword evidence="3" id="KW-0378">Hydrolase</keyword>
<dbReference type="GO" id="GO:0005737">
    <property type="term" value="C:cytoplasm"/>
    <property type="evidence" value="ECO:0007669"/>
    <property type="project" value="TreeGrafter"/>
</dbReference>
<name>A0A1Y5T835_9RHOB</name>
<dbReference type="EMBL" id="FWFQ01000025">
    <property type="protein sequence ID" value="SLN57711.1"/>
    <property type="molecule type" value="Genomic_DNA"/>
</dbReference>
<dbReference type="CDD" id="cd04666">
    <property type="entry name" value="NUDIX_DIPP2_like_Nudt4"/>
    <property type="match status" value="1"/>
</dbReference>
<dbReference type="GO" id="GO:0016462">
    <property type="term" value="F:pyrophosphatase activity"/>
    <property type="evidence" value="ECO:0007669"/>
    <property type="project" value="InterPro"/>
</dbReference>
<dbReference type="AlphaFoldDB" id="A0A1Y5T835"/>
<keyword evidence="7" id="KW-1185">Reference proteome</keyword>
<dbReference type="RefSeq" id="WP_085869560.1">
    <property type="nucleotide sequence ID" value="NZ_FWFQ01000025.1"/>
</dbReference>
<evidence type="ECO:0000256" key="3">
    <source>
        <dbReference type="ARBA" id="ARBA00022801"/>
    </source>
</evidence>
<gene>
    <name evidence="6" type="ORF">PSA7680_03030</name>
</gene>
<evidence type="ECO:0000313" key="6">
    <source>
        <dbReference type="EMBL" id="SLN57711.1"/>
    </source>
</evidence>
<evidence type="ECO:0000256" key="4">
    <source>
        <dbReference type="ARBA" id="ARBA00022842"/>
    </source>
</evidence>
<feature type="domain" description="Nudix hydrolase" evidence="5">
    <location>
        <begin position="22"/>
        <end position="152"/>
    </location>
</feature>
<dbReference type="Proteomes" id="UP000193409">
    <property type="component" value="Unassembled WGS sequence"/>
</dbReference>
<comment type="cofactor">
    <cofactor evidence="1">
        <name>Mg(2+)</name>
        <dbReference type="ChEBI" id="CHEBI:18420"/>
    </cofactor>
</comment>
<dbReference type="OrthoDB" id="7066910at2"/>